<evidence type="ECO:0000313" key="3">
    <source>
        <dbReference type="EMBL" id="KAK7939440.1"/>
    </source>
</evidence>
<dbReference type="GO" id="GO:0008289">
    <property type="term" value="F:lipid binding"/>
    <property type="evidence" value="ECO:0007669"/>
    <property type="project" value="InterPro"/>
</dbReference>
<dbReference type="PANTHER" id="PTHR14096:SF59">
    <property type="entry name" value="APOLIPOPROTEIN L, 1 ISOFORM X1"/>
    <property type="match status" value="1"/>
</dbReference>
<dbReference type="PANTHER" id="PTHR14096">
    <property type="entry name" value="APOLIPOPROTEIN L"/>
    <property type="match status" value="1"/>
</dbReference>
<dbReference type="GO" id="GO:0005576">
    <property type="term" value="C:extracellular region"/>
    <property type="evidence" value="ECO:0007669"/>
    <property type="project" value="InterPro"/>
</dbReference>
<dbReference type="Pfam" id="PF05461">
    <property type="entry name" value="ApoL"/>
    <property type="match status" value="1"/>
</dbReference>
<dbReference type="InterPro" id="IPR008405">
    <property type="entry name" value="ApoL"/>
</dbReference>
<sequence>MRTLTNLLFHLGPPTQAAYVSSASLTSQTRPPPPAFRPPPPPSDAEALYSEIQSPAYLHILPAHDNNVAPEKRAIRSRSHRSSMACTQEILEMLRWLKVVSKTDYIAPSLYGANLEDEIRSFHQTNTNLKKALHLFNLLMMKRSEILRDHISELVFISEALDKALKRKRTIQVAGGTTGAVGGVTAVVGLALAPVTSEPPLLLQSWALTKKKVITRDSVERLINDYTDKVKDLEHCLSFILSAMNEVRRYDTARLQRAGAEPDALKVAQLTASVFKNMEIEGKKPGEQTGGMSSERLIQGFAKELDNYFTEKEKQKLKKSRKGRFSSRVQLLAENLQEEYDNLTFMWELLISVQKSV</sequence>
<feature type="region of interest" description="Disordered" evidence="2">
    <location>
        <begin position="21"/>
        <end position="44"/>
    </location>
</feature>
<keyword evidence="4" id="KW-1185">Reference proteome</keyword>
<dbReference type="GO" id="GO:0006869">
    <property type="term" value="P:lipid transport"/>
    <property type="evidence" value="ECO:0007669"/>
    <property type="project" value="InterPro"/>
</dbReference>
<reference evidence="4" key="1">
    <citation type="submission" date="2024-04" db="EMBL/GenBank/DDBJ databases">
        <title>Salinicola lusitanus LLJ914,a marine bacterium isolated from the Okinawa Trough.</title>
        <authorList>
            <person name="Li J."/>
        </authorList>
    </citation>
    <scope>NUCLEOTIDE SEQUENCE [LARGE SCALE GENOMIC DNA]</scope>
</reference>
<protein>
    <submittedName>
        <fullName evidence="3">Uncharacterized protein</fullName>
    </submittedName>
</protein>
<dbReference type="EMBL" id="JBBPFD010000002">
    <property type="protein sequence ID" value="KAK7939440.1"/>
    <property type="molecule type" value="Genomic_DNA"/>
</dbReference>
<evidence type="ECO:0000256" key="2">
    <source>
        <dbReference type="SAM" id="MobiDB-lite"/>
    </source>
</evidence>
<name>A0AAW0Q327_9GOBI</name>
<accession>A0AAW0Q327</accession>
<feature type="compositionally biased region" description="Pro residues" evidence="2">
    <location>
        <begin position="30"/>
        <end position="43"/>
    </location>
</feature>
<dbReference type="AlphaFoldDB" id="A0AAW0Q327"/>
<evidence type="ECO:0000256" key="1">
    <source>
        <dbReference type="ARBA" id="ARBA00010090"/>
    </source>
</evidence>
<dbReference type="GO" id="GO:0042157">
    <property type="term" value="P:lipoprotein metabolic process"/>
    <property type="evidence" value="ECO:0007669"/>
    <property type="project" value="InterPro"/>
</dbReference>
<gene>
    <name evidence="3" type="ORF">WMY93_002766</name>
</gene>
<evidence type="ECO:0000313" key="4">
    <source>
        <dbReference type="Proteomes" id="UP001460270"/>
    </source>
</evidence>
<organism evidence="3 4">
    <name type="scientific">Mugilogobius chulae</name>
    <name type="common">yellowstripe goby</name>
    <dbReference type="NCBI Taxonomy" id="88201"/>
    <lineage>
        <taxon>Eukaryota</taxon>
        <taxon>Metazoa</taxon>
        <taxon>Chordata</taxon>
        <taxon>Craniata</taxon>
        <taxon>Vertebrata</taxon>
        <taxon>Euteleostomi</taxon>
        <taxon>Actinopterygii</taxon>
        <taxon>Neopterygii</taxon>
        <taxon>Teleostei</taxon>
        <taxon>Neoteleostei</taxon>
        <taxon>Acanthomorphata</taxon>
        <taxon>Gobiaria</taxon>
        <taxon>Gobiiformes</taxon>
        <taxon>Gobioidei</taxon>
        <taxon>Gobiidae</taxon>
        <taxon>Gobionellinae</taxon>
        <taxon>Mugilogobius</taxon>
    </lineage>
</organism>
<comment type="similarity">
    <text evidence="1">Belongs to the apolipoprotein L family.</text>
</comment>
<comment type="caution">
    <text evidence="3">The sequence shown here is derived from an EMBL/GenBank/DDBJ whole genome shotgun (WGS) entry which is preliminary data.</text>
</comment>
<dbReference type="GO" id="GO:0016020">
    <property type="term" value="C:membrane"/>
    <property type="evidence" value="ECO:0007669"/>
    <property type="project" value="TreeGrafter"/>
</dbReference>
<proteinExistence type="inferred from homology"/>
<dbReference type="Proteomes" id="UP001460270">
    <property type="component" value="Unassembled WGS sequence"/>
</dbReference>